<organism evidence="2 3">
    <name type="scientific">Lojkania enalia</name>
    <dbReference type="NCBI Taxonomy" id="147567"/>
    <lineage>
        <taxon>Eukaryota</taxon>
        <taxon>Fungi</taxon>
        <taxon>Dikarya</taxon>
        <taxon>Ascomycota</taxon>
        <taxon>Pezizomycotina</taxon>
        <taxon>Dothideomycetes</taxon>
        <taxon>Pleosporomycetidae</taxon>
        <taxon>Pleosporales</taxon>
        <taxon>Pleosporales incertae sedis</taxon>
        <taxon>Lojkania</taxon>
    </lineage>
</organism>
<reference evidence="3" key="1">
    <citation type="journal article" date="2020" name="Stud. Mycol.">
        <title>101 Dothideomycetes genomes: A test case for predicting lifestyles and emergence of pathogens.</title>
        <authorList>
            <person name="Haridas S."/>
            <person name="Albert R."/>
            <person name="Binder M."/>
            <person name="Bloem J."/>
            <person name="LaButti K."/>
            <person name="Salamov A."/>
            <person name="Andreopoulos B."/>
            <person name="Baker S."/>
            <person name="Barry K."/>
            <person name="Bills G."/>
            <person name="Bluhm B."/>
            <person name="Cannon C."/>
            <person name="Castanera R."/>
            <person name="Culley D."/>
            <person name="Daum C."/>
            <person name="Ezra D."/>
            <person name="Gonzalez J."/>
            <person name="Henrissat B."/>
            <person name="Kuo A."/>
            <person name="Liang C."/>
            <person name="Lipzen A."/>
            <person name="Lutzoni F."/>
            <person name="Magnuson J."/>
            <person name="Mondo S."/>
            <person name="Nolan M."/>
            <person name="Ohm R."/>
            <person name="Pangilinan J."/>
            <person name="Park H.-J."/>
            <person name="Ramirez L."/>
            <person name="Alfaro M."/>
            <person name="Sun H."/>
            <person name="Tritt A."/>
            <person name="Yoshinaga Y."/>
            <person name="Zwiers L.-H."/>
            <person name="Turgeon B."/>
            <person name="Goodwin S."/>
            <person name="Spatafora J."/>
            <person name="Crous P."/>
            <person name="Grigoriev I."/>
        </authorList>
    </citation>
    <scope>NUCLEOTIDE SEQUENCE [LARGE SCALE GENOMIC DNA]</scope>
    <source>
        <strain evidence="3">CBS 304.66</strain>
    </source>
</reference>
<keyword evidence="3" id="KW-1185">Reference proteome</keyword>
<dbReference type="PANTHER" id="PTHR33112:SF16">
    <property type="entry name" value="HETEROKARYON INCOMPATIBILITY DOMAIN-CONTAINING PROTEIN"/>
    <property type="match status" value="1"/>
</dbReference>
<dbReference type="PANTHER" id="PTHR33112">
    <property type="entry name" value="DOMAIN PROTEIN, PUTATIVE-RELATED"/>
    <property type="match status" value="1"/>
</dbReference>
<comment type="caution">
    <text evidence="2">The sequence shown here is derived from an EMBL/GenBank/DDBJ whole genome shotgun (WGS) entry which is preliminary data.</text>
</comment>
<sequence>MSGICRGCQGLFSAWQRNKNLLSRDPNTPFVRTGPSSTPVSWMTDALDISFCPICTDLWGAMESFAQGRNISENFELEFWTWRTGQTGLYTQFQARGENVKIEFYASASNKHGLDYWSRKRDVIPDCGSDEAFTLVKGWIDDCKTKHQNCNNLVGPQAESKLPTRVLDVGYLGAATNVKLLVTNGIQAPYTALSHCWGREHLSNTTKATLRERLQNISMATLPQAFQDAVTITRKLGIRYLWIDSLCIVQDDPNDWDIEAARMADVYGGAFLTIANSWADGSTKPILRSYPKNGPELLDPFITRMNRVRVRRAINHEGPPDPLSTRSWTLQERLLSRRILHYGVEEMRFECRAGLRCECSDYQIPIRPRNKPSIGPFALSFETLDWDDRLRVWFDIVEEYSNRNLTVKSDKLPAIHGVVQRFSSLGFGFDPFFGGMWEGGLLPSLLWTTAYQVGSDEFPTGQKHRPAYRAPTWSWASIDAQTWYPDDLLYVMRTAYRRCEIYDTKAIPLGSAGAVKSAEVRIRSYIIPVSLELPEGDGKRNDHQQQWRMIAGEEGCWFTPDAPLYDCDTVEQLQKKEVLAPMQIQKPEKKKHNWKKMFSKKSKRVMTETNDQAPDENPDQRILCLLLAHGSNSYVTRLPDTGSEIRSVGNRYKGIGLAVMPSKKCVDSVQYRRNPNGGELRSKDLSIESAPTEVCEMIAEEFATMASNLNLTMAPGGYPKAINDDQVD</sequence>
<feature type="domain" description="Heterokaryon incompatibility" evidence="1">
    <location>
        <begin position="190"/>
        <end position="332"/>
    </location>
</feature>
<evidence type="ECO:0000313" key="3">
    <source>
        <dbReference type="Proteomes" id="UP000800093"/>
    </source>
</evidence>
<dbReference type="EMBL" id="ML986604">
    <property type="protein sequence ID" value="KAF2265548.1"/>
    <property type="molecule type" value="Genomic_DNA"/>
</dbReference>
<proteinExistence type="predicted"/>
<dbReference type="Pfam" id="PF06985">
    <property type="entry name" value="HET"/>
    <property type="match status" value="1"/>
</dbReference>
<protein>
    <submittedName>
        <fullName evidence="2">HET-domain-containing protein</fullName>
    </submittedName>
</protein>
<dbReference type="Proteomes" id="UP000800093">
    <property type="component" value="Unassembled WGS sequence"/>
</dbReference>
<dbReference type="InterPro" id="IPR010730">
    <property type="entry name" value="HET"/>
</dbReference>
<dbReference type="OrthoDB" id="5362512at2759"/>
<evidence type="ECO:0000259" key="1">
    <source>
        <dbReference type="Pfam" id="PF06985"/>
    </source>
</evidence>
<name>A0A9P4KD85_9PLEO</name>
<gene>
    <name evidence="2" type="ORF">CC78DRAFT_567420</name>
</gene>
<accession>A0A9P4KD85</accession>
<evidence type="ECO:0000313" key="2">
    <source>
        <dbReference type="EMBL" id="KAF2265548.1"/>
    </source>
</evidence>
<dbReference type="AlphaFoldDB" id="A0A9P4KD85"/>